<keyword evidence="1" id="KW-0560">Oxidoreductase</keyword>
<organism evidence="2 3">
    <name type="scientific">Williamsia deligens</name>
    <dbReference type="NCBI Taxonomy" id="321325"/>
    <lineage>
        <taxon>Bacteria</taxon>
        <taxon>Bacillati</taxon>
        <taxon>Actinomycetota</taxon>
        <taxon>Actinomycetes</taxon>
        <taxon>Mycobacteriales</taxon>
        <taxon>Nocardiaceae</taxon>
        <taxon>Williamsia</taxon>
    </lineage>
</organism>
<keyword evidence="3" id="KW-1185">Reference proteome</keyword>
<comment type="caution">
    <text evidence="2">The sequence shown here is derived from an EMBL/GenBank/DDBJ whole genome shotgun (WGS) entry which is preliminary data.</text>
</comment>
<gene>
    <name evidence="2" type="ORF">ACFQ04_11930</name>
</gene>
<dbReference type="EMBL" id="JBHTIL010000001">
    <property type="protein sequence ID" value="MFD0926442.1"/>
    <property type="molecule type" value="Genomic_DNA"/>
</dbReference>
<dbReference type="InterPro" id="IPR050982">
    <property type="entry name" value="Auxin_biosynth/cation_transpt"/>
</dbReference>
<dbReference type="Gene3D" id="3.50.50.60">
    <property type="entry name" value="FAD/NAD(P)-binding domain"/>
    <property type="match status" value="1"/>
</dbReference>
<evidence type="ECO:0000313" key="3">
    <source>
        <dbReference type="Proteomes" id="UP001597068"/>
    </source>
</evidence>
<protein>
    <submittedName>
        <fullName evidence="2">NAD(P)-binding domain-containing protein</fullName>
    </submittedName>
</protein>
<dbReference type="PRINTS" id="PR00411">
    <property type="entry name" value="PNDRDTASEI"/>
</dbReference>
<dbReference type="PANTHER" id="PTHR43539:SF78">
    <property type="entry name" value="FLAVIN-CONTAINING MONOOXYGENASE"/>
    <property type="match status" value="1"/>
</dbReference>
<dbReference type="InterPro" id="IPR036188">
    <property type="entry name" value="FAD/NAD-bd_sf"/>
</dbReference>
<sequence length="366" mass="39651">MTPDEIDCVVIGGGQAGLSAGHFLQRFGLDGRFVILDHAPAPGGAWQFRWPTLTLAGANHVHDLPGWGLTEALGTECDAWPAASAVADYFRRYEERFDLPVRRPVHVRSVRRADAETFEVAAVSADGPCVLRTRTVVNATGTWDRPFIPHVPGIDTFAGRQLHTHDYQDPHDFDGERVLIVGAGISAVQLLIEIARTAEDVTTFWCSRREPEFSDAPFTPEGGREAVSRVERRVRAGLPPTSVVSVTGLFRTPAIAAAQTDGILEWMPMMDSVTESGVSWTDPDRPDLAVDTIFWNTGFRSALDHLAPLRLRAPGGGITMTGRLATVVADEPRIQLLGYGPSASTIGANRAGREAARVVVDLLSNS</sequence>
<dbReference type="SUPFAM" id="SSF51905">
    <property type="entry name" value="FAD/NAD(P)-binding domain"/>
    <property type="match status" value="1"/>
</dbReference>
<dbReference type="Pfam" id="PF13738">
    <property type="entry name" value="Pyr_redox_3"/>
    <property type="match status" value="1"/>
</dbReference>
<name>A0ABW3GCC8_9NOCA</name>
<dbReference type="Proteomes" id="UP001597068">
    <property type="component" value="Unassembled WGS sequence"/>
</dbReference>
<accession>A0ABW3GCC8</accession>
<dbReference type="PANTHER" id="PTHR43539">
    <property type="entry name" value="FLAVIN-BINDING MONOOXYGENASE-LIKE PROTEIN (AFU_ORTHOLOGUE AFUA_4G09220)"/>
    <property type="match status" value="1"/>
</dbReference>
<dbReference type="RefSeq" id="WP_253645682.1">
    <property type="nucleotide sequence ID" value="NZ_BAAAMO010000002.1"/>
</dbReference>
<evidence type="ECO:0000256" key="1">
    <source>
        <dbReference type="ARBA" id="ARBA00023002"/>
    </source>
</evidence>
<reference evidence="3" key="1">
    <citation type="journal article" date="2019" name="Int. J. Syst. Evol. Microbiol.">
        <title>The Global Catalogue of Microorganisms (GCM) 10K type strain sequencing project: providing services to taxonomists for standard genome sequencing and annotation.</title>
        <authorList>
            <consortium name="The Broad Institute Genomics Platform"/>
            <consortium name="The Broad Institute Genome Sequencing Center for Infectious Disease"/>
            <person name="Wu L."/>
            <person name="Ma J."/>
        </authorList>
    </citation>
    <scope>NUCLEOTIDE SEQUENCE [LARGE SCALE GENOMIC DNA]</scope>
    <source>
        <strain evidence="3">CCUG 50873</strain>
    </source>
</reference>
<evidence type="ECO:0000313" key="2">
    <source>
        <dbReference type="EMBL" id="MFD0926442.1"/>
    </source>
</evidence>
<proteinExistence type="predicted"/>